<evidence type="ECO:0000256" key="3">
    <source>
        <dbReference type="ARBA" id="ARBA00023163"/>
    </source>
</evidence>
<protein>
    <submittedName>
        <fullName evidence="5">Helix-turn-helix transcriptional regulator</fullName>
    </submittedName>
</protein>
<dbReference type="PANTHER" id="PTHR43280">
    <property type="entry name" value="ARAC-FAMILY TRANSCRIPTIONAL REGULATOR"/>
    <property type="match status" value="1"/>
</dbReference>
<dbReference type="SUPFAM" id="SSF51215">
    <property type="entry name" value="Regulatory protein AraC"/>
    <property type="match status" value="1"/>
</dbReference>
<comment type="caution">
    <text evidence="5">The sequence shown here is derived from an EMBL/GenBank/DDBJ whole genome shotgun (WGS) entry which is preliminary data.</text>
</comment>
<dbReference type="InterPro" id="IPR018060">
    <property type="entry name" value="HTH_AraC"/>
</dbReference>
<gene>
    <name evidence="5" type="ORF">INF28_07790</name>
</gene>
<evidence type="ECO:0000313" key="5">
    <source>
        <dbReference type="EMBL" id="MBE5040362.1"/>
    </source>
</evidence>
<evidence type="ECO:0000256" key="1">
    <source>
        <dbReference type="ARBA" id="ARBA00023015"/>
    </source>
</evidence>
<evidence type="ECO:0000313" key="6">
    <source>
        <dbReference type="Proteomes" id="UP000806542"/>
    </source>
</evidence>
<sequence length="260" mass="30177">MIYLDQQRYFSYETMGEFCSCGTWIHPSRKLSFHDLIFMLEGVLYIEEDGIPYTVFPNQAIILEANHAHRGLYGTDKTVHMYWMHFKTNMPVPCKLYQDKESYNIKFLLRKLLHIANTPTYPQYASDAAALLIFEDLSNTPALIPGSAHALTAKITEYIRMNIHLPLTIASIASYFGYHPDHISKIFKKCCGKGLKEYIADKRMDYIKGLLLTTNLSIKHIAAETGFSQENALIKFFIYHENLSPARFRHQYYNTHMNQK</sequence>
<dbReference type="Proteomes" id="UP000806542">
    <property type="component" value="Unassembled WGS sequence"/>
</dbReference>
<dbReference type="EMBL" id="JADCKB010000014">
    <property type="protein sequence ID" value="MBE5040362.1"/>
    <property type="molecule type" value="Genomic_DNA"/>
</dbReference>
<dbReference type="InterPro" id="IPR037923">
    <property type="entry name" value="HTH-like"/>
</dbReference>
<keyword evidence="1" id="KW-0805">Transcription regulation</keyword>
<name>A0A9D5R8V4_9FIRM</name>
<keyword evidence="2" id="KW-0238">DNA-binding</keyword>
<evidence type="ECO:0000259" key="4">
    <source>
        <dbReference type="PROSITE" id="PS01124"/>
    </source>
</evidence>
<dbReference type="Gene3D" id="1.10.10.60">
    <property type="entry name" value="Homeodomain-like"/>
    <property type="match status" value="2"/>
</dbReference>
<dbReference type="PANTHER" id="PTHR43280:SF2">
    <property type="entry name" value="HTH-TYPE TRANSCRIPTIONAL REGULATOR EXSA"/>
    <property type="match status" value="1"/>
</dbReference>
<accession>A0A9D5R8V4</accession>
<organism evidence="5 6">
    <name type="scientific">Ructibacterium gallinarum</name>
    <dbReference type="NCBI Taxonomy" id="2779355"/>
    <lineage>
        <taxon>Bacteria</taxon>
        <taxon>Bacillati</taxon>
        <taxon>Bacillota</taxon>
        <taxon>Clostridia</taxon>
        <taxon>Eubacteriales</taxon>
        <taxon>Oscillospiraceae</taxon>
        <taxon>Ructibacterium</taxon>
    </lineage>
</organism>
<dbReference type="InterPro" id="IPR009057">
    <property type="entry name" value="Homeodomain-like_sf"/>
</dbReference>
<dbReference type="PROSITE" id="PS01124">
    <property type="entry name" value="HTH_ARAC_FAMILY_2"/>
    <property type="match status" value="1"/>
</dbReference>
<proteinExistence type="predicted"/>
<keyword evidence="3" id="KW-0804">Transcription</keyword>
<dbReference type="Pfam" id="PF12833">
    <property type="entry name" value="HTH_18"/>
    <property type="match status" value="1"/>
</dbReference>
<dbReference type="GO" id="GO:0003700">
    <property type="term" value="F:DNA-binding transcription factor activity"/>
    <property type="evidence" value="ECO:0007669"/>
    <property type="project" value="InterPro"/>
</dbReference>
<evidence type="ECO:0000256" key="2">
    <source>
        <dbReference type="ARBA" id="ARBA00023125"/>
    </source>
</evidence>
<dbReference type="AlphaFoldDB" id="A0A9D5R8V4"/>
<dbReference type="GO" id="GO:0043565">
    <property type="term" value="F:sequence-specific DNA binding"/>
    <property type="evidence" value="ECO:0007669"/>
    <property type="project" value="InterPro"/>
</dbReference>
<dbReference type="SMART" id="SM00342">
    <property type="entry name" value="HTH_ARAC"/>
    <property type="match status" value="1"/>
</dbReference>
<feature type="domain" description="HTH araC/xylS-type" evidence="4">
    <location>
        <begin position="153"/>
        <end position="251"/>
    </location>
</feature>
<reference evidence="5" key="1">
    <citation type="submission" date="2020-10" db="EMBL/GenBank/DDBJ databases">
        <title>ChiBAC.</title>
        <authorList>
            <person name="Zenner C."/>
            <person name="Hitch T.C.A."/>
            <person name="Clavel T."/>
        </authorList>
    </citation>
    <scope>NUCLEOTIDE SEQUENCE</scope>
    <source>
        <strain evidence="5">DSM 107454</strain>
    </source>
</reference>
<dbReference type="SUPFAM" id="SSF46689">
    <property type="entry name" value="Homeodomain-like"/>
    <property type="match status" value="2"/>
</dbReference>
<dbReference type="RefSeq" id="WP_226392912.1">
    <property type="nucleotide sequence ID" value="NZ_JADCKB010000014.1"/>
</dbReference>
<keyword evidence="6" id="KW-1185">Reference proteome</keyword>